<keyword evidence="2" id="KW-1185">Reference proteome</keyword>
<dbReference type="Proteomes" id="UP000216101">
    <property type="component" value="Unassembled WGS sequence"/>
</dbReference>
<accession>A0A266QA80</accession>
<evidence type="ECO:0000313" key="1">
    <source>
        <dbReference type="EMBL" id="OZY86768.1"/>
    </source>
</evidence>
<sequence>MSKLKVLIFKKLLTIGIISLLIASNYSNAGGWSGIATVDEIYALNPTQVIVKLSTFSNPHACLVNADGQVIFNPSTNKEFLSIFLAAQASGRKVNVFVGDTCTPVWNNTSYADIIHVKIGS</sequence>
<organism evidence="1 2">
    <name type="scientific">Cellvibrio mixtus</name>
    <dbReference type="NCBI Taxonomy" id="39650"/>
    <lineage>
        <taxon>Bacteria</taxon>
        <taxon>Pseudomonadati</taxon>
        <taxon>Pseudomonadota</taxon>
        <taxon>Gammaproteobacteria</taxon>
        <taxon>Cellvibrionales</taxon>
        <taxon>Cellvibrionaceae</taxon>
        <taxon>Cellvibrio</taxon>
    </lineage>
</organism>
<protein>
    <submittedName>
        <fullName evidence="1">Uncharacterized protein</fullName>
    </submittedName>
</protein>
<proteinExistence type="predicted"/>
<evidence type="ECO:0000313" key="2">
    <source>
        <dbReference type="Proteomes" id="UP000216101"/>
    </source>
</evidence>
<dbReference type="RefSeq" id="WP_212589982.1">
    <property type="nucleotide sequence ID" value="NZ_NHNI01000001.1"/>
</dbReference>
<dbReference type="AlphaFoldDB" id="A0A266QA80"/>
<reference evidence="2" key="1">
    <citation type="submission" date="2017-05" db="EMBL/GenBank/DDBJ databases">
        <authorList>
            <person name="Barney B.M."/>
        </authorList>
    </citation>
    <scope>NUCLEOTIDE SEQUENCE [LARGE SCALE GENOMIC DNA]</scope>
    <source>
        <strain evidence="2">PSBB022</strain>
    </source>
</reference>
<gene>
    <name evidence="1" type="ORF">CBP51_07085</name>
</gene>
<name>A0A266QA80_9GAMM</name>
<comment type="caution">
    <text evidence="1">The sequence shown here is derived from an EMBL/GenBank/DDBJ whole genome shotgun (WGS) entry which is preliminary data.</text>
</comment>
<dbReference type="EMBL" id="NHNI01000001">
    <property type="protein sequence ID" value="OZY86768.1"/>
    <property type="molecule type" value="Genomic_DNA"/>
</dbReference>